<keyword evidence="1" id="KW-0812">Transmembrane</keyword>
<dbReference type="Pfam" id="PF01553">
    <property type="entry name" value="Acyltransferase"/>
    <property type="match status" value="1"/>
</dbReference>
<protein>
    <submittedName>
        <fullName evidence="3">1-acyl-sn-glycerol-3-phosphate acyltransferase</fullName>
    </submittedName>
</protein>
<feature type="transmembrane region" description="Helical" evidence="1">
    <location>
        <begin position="39"/>
        <end position="61"/>
    </location>
</feature>
<dbReference type="PANTHER" id="PTHR10983">
    <property type="entry name" value="1-ACYLGLYCEROL-3-PHOSPHATE ACYLTRANSFERASE-RELATED"/>
    <property type="match status" value="1"/>
</dbReference>
<evidence type="ECO:0000259" key="2">
    <source>
        <dbReference type="SMART" id="SM00563"/>
    </source>
</evidence>
<sequence length="275" mass="31666">MHLILPITRNVASIVSLLWVLTNLSFWVLILIPISIMRWLIPIPFVSRFCFVVVDFVYRMAVRTDSFWMRDVMGIEFLVDGEPNRYSSPIVICNHQSWFDIPVVQDLVTRDGPIIKFLIKRELVWVPVIGWICLALNFPRLYRGKDKSLRAADYSKIQGATQDHGAEPGALLVFPEGTRFTANKQRLQASPYERLLVPKSGGMKIIKASADPATHVMDITIDYGVELVNIWRCLHGRPKQIAIKIRYYPLADIDDMQTWLNERWQEKSAFLADAH</sequence>
<reference evidence="3" key="1">
    <citation type="submission" date="2020-05" db="EMBL/GenBank/DDBJ databases">
        <title>Sulfur intermediates as new biogeochemical hubs in an aquatic model microbial ecosystem.</title>
        <authorList>
            <person name="Vigneron A."/>
        </authorList>
    </citation>
    <scope>NUCLEOTIDE SEQUENCE</scope>
    <source>
        <strain evidence="3">Bin.250</strain>
    </source>
</reference>
<keyword evidence="3" id="KW-0012">Acyltransferase</keyword>
<dbReference type="GO" id="GO:0016746">
    <property type="term" value="F:acyltransferase activity"/>
    <property type="evidence" value="ECO:0007669"/>
    <property type="project" value="UniProtKB-KW"/>
</dbReference>
<comment type="caution">
    <text evidence="3">The sequence shown here is derived from an EMBL/GenBank/DDBJ whole genome shotgun (WGS) entry which is preliminary data.</text>
</comment>
<feature type="transmembrane region" description="Helical" evidence="1">
    <location>
        <begin position="123"/>
        <end position="142"/>
    </location>
</feature>
<keyword evidence="3" id="KW-0808">Transferase</keyword>
<proteinExistence type="predicted"/>
<evidence type="ECO:0000313" key="4">
    <source>
        <dbReference type="Proteomes" id="UP000754644"/>
    </source>
</evidence>
<dbReference type="CDD" id="cd07990">
    <property type="entry name" value="LPLAT_LCLAT1-like"/>
    <property type="match status" value="1"/>
</dbReference>
<dbReference type="SUPFAM" id="SSF69593">
    <property type="entry name" value="Glycerol-3-phosphate (1)-acyltransferase"/>
    <property type="match status" value="1"/>
</dbReference>
<dbReference type="InterPro" id="IPR002123">
    <property type="entry name" value="Plipid/glycerol_acylTrfase"/>
</dbReference>
<dbReference type="Proteomes" id="UP000754644">
    <property type="component" value="Unassembled WGS sequence"/>
</dbReference>
<evidence type="ECO:0000313" key="3">
    <source>
        <dbReference type="EMBL" id="NQV66037.1"/>
    </source>
</evidence>
<feature type="transmembrane region" description="Helical" evidence="1">
    <location>
        <begin position="12"/>
        <end position="32"/>
    </location>
</feature>
<dbReference type="GO" id="GO:0012505">
    <property type="term" value="C:endomembrane system"/>
    <property type="evidence" value="ECO:0007669"/>
    <property type="project" value="TreeGrafter"/>
</dbReference>
<dbReference type="PANTHER" id="PTHR10983:SF16">
    <property type="entry name" value="LYSOCARDIOLIPIN ACYLTRANSFERASE 1"/>
    <property type="match status" value="1"/>
</dbReference>
<dbReference type="AlphaFoldDB" id="A0A972W0G2"/>
<dbReference type="EMBL" id="JABMOJ010000446">
    <property type="protein sequence ID" value="NQV66037.1"/>
    <property type="molecule type" value="Genomic_DNA"/>
</dbReference>
<name>A0A972W0G2_9GAMM</name>
<dbReference type="SMART" id="SM00563">
    <property type="entry name" value="PlsC"/>
    <property type="match status" value="1"/>
</dbReference>
<gene>
    <name evidence="3" type="ORF">HQ497_11810</name>
</gene>
<keyword evidence="1" id="KW-1133">Transmembrane helix</keyword>
<organism evidence="3 4">
    <name type="scientific">SAR86 cluster bacterium</name>
    <dbReference type="NCBI Taxonomy" id="2030880"/>
    <lineage>
        <taxon>Bacteria</taxon>
        <taxon>Pseudomonadati</taxon>
        <taxon>Pseudomonadota</taxon>
        <taxon>Gammaproteobacteria</taxon>
        <taxon>SAR86 cluster</taxon>
    </lineage>
</organism>
<feature type="domain" description="Phospholipid/glycerol acyltransferase" evidence="2">
    <location>
        <begin position="89"/>
        <end position="224"/>
    </location>
</feature>
<evidence type="ECO:0000256" key="1">
    <source>
        <dbReference type="SAM" id="Phobius"/>
    </source>
</evidence>
<accession>A0A972W0G2</accession>
<keyword evidence="1" id="KW-0472">Membrane</keyword>